<feature type="compositionally biased region" description="Low complexity" evidence="1">
    <location>
        <begin position="746"/>
        <end position="755"/>
    </location>
</feature>
<feature type="compositionally biased region" description="Low complexity" evidence="1">
    <location>
        <begin position="670"/>
        <end position="681"/>
    </location>
</feature>
<evidence type="ECO:0000256" key="2">
    <source>
        <dbReference type="SAM" id="Phobius"/>
    </source>
</evidence>
<feature type="compositionally biased region" description="Basic and acidic residues" evidence="1">
    <location>
        <begin position="716"/>
        <end position="726"/>
    </location>
</feature>
<feature type="compositionally biased region" description="Polar residues" evidence="1">
    <location>
        <begin position="1015"/>
        <end position="1039"/>
    </location>
</feature>
<feature type="region of interest" description="Disordered" evidence="1">
    <location>
        <begin position="307"/>
        <end position="338"/>
    </location>
</feature>
<keyword evidence="2" id="KW-1133">Transmembrane helix</keyword>
<dbReference type="RefSeq" id="XP_012337314.1">
    <property type="nucleotide sequence ID" value="XM_012481891.1"/>
</dbReference>
<feature type="domain" description="Schizont-infected cell agglutination extracellular alpha" evidence="4">
    <location>
        <begin position="26"/>
        <end position="183"/>
    </location>
</feature>
<evidence type="ECO:0008006" key="7">
    <source>
        <dbReference type="Google" id="ProtNLM"/>
    </source>
</evidence>
<feature type="compositionally biased region" description="Pro residues" evidence="1">
    <location>
        <begin position="641"/>
        <end position="660"/>
    </location>
</feature>
<dbReference type="VEuPathDB" id="PlasmoDB:AK88_04281"/>
<evidence type="ECO:0000256" key="1">
    <source>
        <dbReference type="SAM" id="MobiDB-lite"/>
    </source>
</evidence>
<dbReference type="PANTHER" id="PTHR45725">
    <property type="entry name" value="FORMIN HOMOLOGY 2 FAMILY MEMBER"/>
    <property type="match status" value="1"/>
</dbReference>
<gene>
    <name evidence="5" type="ORF">AK88_04281</name>
</gene>
<evidence type="ECO:0000313" key="5">
    <source>
        <dbReference type="EMBL" id="KJP86090.1"/>
    </source>
</evidence>
<feature type="compositionally biased region" description="Pro residues" evidence="1">
    <location>
        <begin position="601"/>
        <end position="616"/>
    </location>
</feature>
<dbReference type="PANTHER" id="PTHR45725:SF1">
    <property type="entry name" value="DISHEVELLED ASSOCIATED ACTIVATOR OF MORPHOGENESIS, ISOFORM D"/>
    <property type="match status" value="1"/>
</dbReference>
<dbReference type="InterPro" id="IPR051425">
    <property type="entry name" value="Formin_Homology"/>
</dbReference>
<evidence type="ECO:0000259" key="3">
    <source>
        <dbReference type="Pfam" id="PF12879"/>
    </source>
</evidence>
<evidence type="ECO:0000259" key="4">
    <source>
        <dbReference type="Pfam" id="PF12887"/>
    </source>
</evidence>
<dbReference type="Proteomes" id="UP000054561">
    <property type="component" value="Unassembled WGS sequence"/>
</dbReference>
<feature type="compositionally biased region" description="Polar residues" evidence="1">
    <location>
        <begin position="793"/>
        <end position="804"/>
    </location>
</feature>
<dbReference type="Pfam" id="PF12879">
    <property type="entry name" value="SICA_C"/>
    <property type="match status" value="1"/>
</dbReference>
<evidence type="ECO:0000313" key="6">
    <source>
        <dbReference type="Proteomes" id="UP000054561"/>
    </source>
</evidence>
<feature type="compositionally biased region" description="Basic and acidic residues" evidence="1">
    <location>
        <begin position="630"/>
        <end position="640"/>
    </location>
</feature>
<organism evidence="5 6">
    <name type="scientific">Plasmodium fragile</name>
    <dbReference type="NCBI Taxonomy" id="5857"/>
    <lineage>
        <taxon>Eukaryota</taxon>
        <taxon>Sar</taxon>
        <taxon>Alveolata</taxon>
        <taxon>Apicomplexa</taxon>
        <taxon>Aconoidasida</taxon>
        <taxon>Haemosporida</taxon>
        <taxon>Plasmodiidae</taxon>
        <taxon>Plasmodium</taxon>
        <taxon>Plasmodium (Plasmodium)</taxon>
    </lineage>
</organism>
<dbReference type="Pfam" id="PF12887">
    <property type="entry name" value="SICA_alpha"/>
    <property type="match status" value="2"/>
</dbReference>
<proteinExistence type="predicted"/>
<feature type="transmembrane region" description="Helical" evidence="2">
    <location>
        <begin position="883"/>
        <end position="902"/>
    </location>
</feature>
<feature type="compositionally biased region" description="Low complexity" evidence="1">
    <location>
        <begin position="307"/>
        <end position="324"/>
    </location>
</feature>
<feature type="domain" description="Schizont-infected cell agglutination extracellular alpha" evidence="4">
    <location>
        <begin position="338"/>
        <end position="492"/>
    </location>
</feature>
<dbReference type="OrthoDB" id="375150at2759"/>
<dbReference type="InterPro" id="IPR024288">
    <property type="entry name" value="SICA_C"/>
</dbReference>
<dbReference type="EMBL" id="KQ001702">
    <property type="protein sequence ID" value="KJP86090.1"/>
    <property type="molecule type" value="Genomic_DNA"/>
</dbReference>
<name>A0A0D9QGC7_PLAFR</name>
<feature type="compositionally biased region" description="Gly residues" evidence="1">
    <location>
        <begin position="830"/>
        <end position="854"/>
    </location>
</feature>
<protein>
    <recommendedName>
        <fullName evidence="7">Schizont-infected cell agglutination C-terminal domain-containing protein</fullName>
    </recommendedName>
</protein>
<reference evidence="5 6" key="1">
    <citation type="submission" date="2014-03" db="EMBL/GenBank/DDBJ databases">
        <title>The Genome Sequence of Plasmodium fragile nilgiri.</title>
        <authorList>
            <consortium name="The Broad Institute Genomics Platform"/>
            <consortium name="The Broad Institute Genome Sequencing Center for Infectious Disease"/>
            <person name="Neafsey D."/>
            <person name="Duraisingh M."/>
            <person name="Young S.K."/>
            <person name="Zeng Q."/>
            <person name="Gargeya S."/>
            <person name="Abouelleil A."/>
            <person name="Alvarado L."/>
            <person name="Chapman S.B."/>
            <person name="Gainer-Dewar J."/>
            <person name="Goldberg J."/>
            <person name="Griggs A."/>
            <person name="Gujja S."/>
            <person name="Hansen M."/>
            <person name="Howarth C."/>
            <person name="Imamovic A."/>
            <person name="Larimer J."/>
            <person name="Pearson M."/>
            <person name="Poon T.W."/>
            <person name="Priest M."/>
            <person name="Roberts A."/>
            <person name="Saif S."/>
            <person name="Shea T."/>
            <person name="Sykes S."/>
            <person name="Wortman J."/>
            <person name="Nusbaum C."/>
            <person name="Birren B."/>
        </authorList>
    </citation>
    <scope>NUCLEOTIDE SEQUENCE [LARGE SCALE GENOMIC DNA]</scope>
    <source>
        <strain evidence="6">nilgiri</strain>
    </source>
</reference>
<keyword evidence="6" id="KW-1185">Reference proteome</keyword>
<keyword evidence="2" id="KW-0472">Membrane</keyword>
<feature type="region of interest" description="Disordered" evidence="1">
    <location>
        <begin position="593"/>
        <end position="874"/>
    </location>
</feature>
<sequence>MSAQQFTNLLVEYIKTRAIGADEEDGNSDFSHKIWGDIKSLFDVLKQNHNTKDKTHASLCTAVYTGSQSSVGAHRLLCQRVMHIFLFMDGIDYISPGKWTKRYKFKTEPRLEEYLRCMLGNVALLQLYGEKCEHMAVVRTVSNSMDTLREAFRQVDISKKCAGLNYRSMKIGTKLIGLTMGRWMEELRAGRHVGSIKSSKEVRTCNQGKGMKTKEANAAGVRQHDTMPIVDMMEDGTKDAVKTLIEKGKDLTHEVKKKIIETVKDSTNPEKMMEDILDTVRNCSAKGDAYVQSALEQVQPSVNPVAANPAPTASSATTKAAIPKEPTGKDRWGESTNTAQHATVWSDIESIFQQLGKNLMQRNDFNKGICEGIYSADGTKVTPQKMICTQIVNIFLFMDGIDRNGEVWSRAKDNEQQWKFQKYIRCIMGNVALTELFWEDCEKRGIVDAVARNMDTWRQALKYKDNSRWCHELEYNKLIVGTKYVGLTMAEWIRTWHQRTRPGKLAGGPDRPKCSALNIKEHTSGTHGNILEPEPIVRMFRDGQAAAIHNLVKYVQDLEEEERKKLMDRLGQERPHNGLDAIIQNIEAQVGTKDPTFQQPPSEPKAPTPPEHPTPVAPGAAATRPPGQTGRDKEKKKEAPPPKVPAASPPKKPDVPPPVKVPEVPREVVTENNVPVPTTSPEAQAPAVGPGGRSDPSTSESLPPPQPPVSPPPAEGSEKAGKDKSKPTCPAAGGSHTRHVGEGILSVSVSFVPSSDPKDCSGSNSPEPPACSTPLDSKVHQWGPYAIVDQDVTPVTQRTNQEGSGVQPGQEPVPASSGPGSTGDQHPGSSGPGSAGTGATGTQGTGSSPSGGPGTQDNNQGPISLPPSPKPFDPKDLMRYTPAIIPAVVGIGIIAFFLWKYFAHLGTKRRRTYRTMRDVPSRPLDEEILQHLQRGELPPDYGYTLIRDRRPASAAEHRRRRHPRVHKRTIIELHLEVLHECEATEWESVKHDYLQILVQEFAQEFARDLEPDATGHSSSPHAATPNEGLSRNNVSSTLDPPTDTEGTDPCPPHDPDPWSCMETIQLEPHTSAPNDDNHDPWSCMKNIQLATDPSASNEQDPDPSSCMETIQLDAPQSRTHSDHGDETLACTHWINWIDRHKHLLQDCTTQPWFLQLTAEWKQYLSEHMVANAAHGVYVQRAFGEVATMERNKLDAWKEWVATQHELLNIHGEEEWFQHLWSNIEETGVVTEHDGMPEQIRMLEGVSHIHTVDEKPTTFVTEHGPTVEKGLQVQEALDGGSALKVRHVPRPQPLHKQPYMKKPLTATIWILILALVIEQCEVERNLQETELYVDELLDNICN</sequence>
<feature type="region of interest" description="Disordered" evidence="1">
    <location>
        <begin position="1011"/>
        <end position="1061"/>
    </location>
</feature>
<keyword evidence="2" id="KW-0812">Transmembrane</keyword>
<dbReference type="InterPro" id="IPR024290">
    <property type="entry name" value="SICA_extracell_a"/>
</dbReference>
<feature type="compositionally biased region" description="Pro residues" evidence="1">
    <location>
        <begin position="702"/>
        <end position="714"/>
    </location>
</feature>
<accession>A0A0D9QGC7</accession>
<feature type="domain" description="Schizont-infected cell agglutination C-terminal" evidence="3">
    <location>
        <begin position="900"/>
        <end position="1003"/>
    </location>
</feature>
<dbReference type="GeneID" id="24269595"/>